<dbReference type="Gene3D" id="2.30.40.10">
    <property type="entry name" value="Urease, subunit C, domain 1"/>
    <property type="match status" value="1"/>
</dbReference>
<gene>
    <name evidence="3" type="ORF">IPF40_15590</name>
    <name evidence="4" type="ORF">IPI13_14485</name>
    <name evidence="5" type="ORF">IPP00_07350</name>
</gene>
<evidence type="ECO:0000259" key="2">
    <source>
        <dbReference type="Pfam" id="PF01979"/>
    </source>
</evidence>
<dbReference type="Pfam" id="PF01979">
    <property type="entry name" value="Amidohydro_1"/>
    <property type="match status" value="1"/>
</dbReference>
<dbReference type="PANTHER" id="PTHR43794:SF11">
    <property type="entry name" value="AMIDOHYDROLASE-RELATED DOMAIN-CONTAINING PROTEIN"/>
    <property type="match status" value="1"/>
</dbReference>
<dbReference type="InterPro" id="IPR050287">
    <property type="entry name" value="MTA/SAH_deaminase"/>
</dbReference>
<dbReference type="EC" id="3.5.3.13" evidence="3"/>
<dbReference type="Proteomes" id="UP000718281">
    <property type="component" value="Unassembled WGS sequence"/>
</dbReference>
<dbReference type="InterPro" id="IPR011059">
    <property type="entry name" value="Metal-dep_hydrolase_composite"/>
</dbReference>
<dbReference type="NCBIfam" id="NF006681">
    <property type="entry name" value="PRK09229.1-2"/>
    <property type="match status" value="1"/>
</dbReference>
<dbReference type="SUPFAM" id="SSF51338">
    <property type="entry name" value="Composite domain of metallo-dependent hydrolases"/>
    <property type="match status" value="1"/>
</dbReference>
<dbReference type="GO" id="GO:0050416">
    <property type="term" value="F:formimidoylglutamate deiminase activity"/>
    <property type="evidence" value="ECO:0007669"/>
    <property type="project" value="UniProtKB-EC"/>
</dbReference>
<evidence type="ECO:0000313" key="3">
    <source>
        <dbReference type="EMBL" id="MBK6302374.1"/>
    </source>
</evidence>
<proteinExistence type="predicted"/>
<dbReference type="AlphaFoldDB" id="A0A935CEX4"/>
<dbReference type="InterPro" id="IPR032466">
    <property type="entry name" value="Metal_Hydrolase"/>
</dbReference>
<dbReference type="InterPro" id="IPR006680">
    <property type="entry name" value="Amidohydro-rel"/>
</dbReference>
<dbReference type="SUPFAM" id="SSF51556">
    <property type="entry name" value="Metallo-dependent hydrolases"/>
    <property type="match status" value="1"/>
</dbReference>
<feature type="domain" description="Amidohydrolase-related" evidence="2">
    <location>
        <begin position="49"/>
        <end position="415"/>
    </location>
</feature>
<protein>
    <submittedName>
        <fullName evidence="3">Formimidoylglutamate deiminase</fullName>
        <ecNumber evidence="3">3.5.3.13</ecNumber>
    </submittedName>
</protein>
<reference evidence="6 7" key="1">
    <citation type="submission" date="2020-10" db="EMBL/GenBank/DDBJ databases">
        <title>Connecting structure to function with the recovery of over 1000 high-quality activated sludge metagenome-assembled genomes encoding full-length rRNA genes using long-read sequencing.</title>
        <authorList>
            <person name="Singleton C.M."/>
            <person name="Petriglieri F."/>
            <person name="Kristensen J.M."/>
            <person name="Kirkegaard R.H."/>
            <person name="Michaelsen T.Y."/>
            <person name="Andersen M.H."/>
            <person name="Karst S.M."/>
            <person name="Dueholm M.S."/>
            <person name="Nielsen P.H."/>
            <person name="Albertsen M."/>
        </authorList>
    </citation>
    <scope>NUCLEOTIDE SEQUENCE [LARGE SCALE GENOMIC DNA]</scope>
    <source>
        <strain evidence="3">AalE_18-Q3-R2-46_BAT3C.188</strain>
        <strain evidence="4">Ega_18-Q3-R5-49_MAXAC.001</strain>
        <strain evidence="5">Ribe_18-Q3-R11-54_MAXAC.001</strain>
    </source>
</reference>
<evidence type="ECO:0000313" key="4">
    <source>
        <dbReference type="EMBL" id="MBK7274314.1"/>
    </source>
</evidence>
<keyword evidence="1 3" id="KW-0378">Hydrolase</keyword>
<evidence type="ECO:0000313" key="5">
    <source>
        <dbReference type="EMBL" id="MBL0003805.1"/>
    </source>
</evidence>
<evidence type="ECO:0000256" key="1">
    <source>
        <dbReference type="ARBA" id="ARBA00022801"/>
    </source>
</evidence>
<sequence>MTSYWCEYAWLPGGLAASVRLEMMGERIVGVSADVEARPEDVRLAGVTLPGLANTHSHAFHRALRGRTHGDGGTFWTWRERMYAVASRLDPARYLALARAAYAEMALAGFTAVGEFHYVHHQPDGTPYADPNAMGAALIQAAAEAGIRLTLLDTIYLAGGLGPDGHLPLDVVQQRFSDDSVDAWSTRVGLMSDTPTARMGAAIHSVRAVPKDALAGVVAASVGRPLHVHLSEQPAENATALAFYGVTPTALLEGAGALGPMTTAVHATHLTDDDIASLASAGVTACFCPTTERDLADGIGPARALADAGVPLALGSDQHAVVDPFEEARGLESHERLVTLERGRFTPGQLTDALSRNGYAALGWPDGGRLAAEALADFVTVRLDSPRTAGAAPEQILYAATGADVTTVVVGGEVVVSAGQHRLGDVGRLLTDAISALDDGAAS</sequence>
<dbReference type="PANTHER" id="PTHR43794">
    <property type="entry name" value="AMINOHYDROLASE SSNA-RELATED"/>
    <property type="match status" value="1"/>
</dbReference>
<comment type="caution">
    <text evidence="3">The sequence shown here is derived from an EMBL/GenBank/DDBJ whole genome shotgun (WGS) entry which is preliminary data.</text>
</comment>
<evidence type="ECO:0000313" key="6">
    <source>
        <dbReference type="Proteomes" id="UP000718281"/>
    </source>
</evidence>
<dbReference type="Proteomes" id="UP000886632">
    <property type="component" value="Unassembled WGS sequence"/>
</dbReference>
<dbReference type="EMBL" id="JADKGK010000015">
    <property type="protein sequence ID" value="MBL0003805.1"/>
    <property type="molecule type" value="Genomic_DNA"/>
</dbReference>
<dbReference type="EMBL" id="JADIXZ010000010">
    <property type="protein sequence ID" value="MBK6302374.1"/>
    <property type="molecule type" value="Genomic_DNA"/>
</dbReference>
<dbReference type="Proteomes" id="UP000726105">
    <property type="component" value="Unassembled WGS sequence"/>
</dbReference>
<dbReference type="NCBIfam" id="TIGR02022">
    <property type="entry name" value="hutF"/>
    <property type="match status" value="1"/>
</dbReference>
<evidence type="ECO:0000313" key="7">
    <source>
        <dbReference type="Proteomes" id="UP000726105"/>
    </source>
</evidence>
<dbReference type="InterPro" id="IPR010252">
    <property type="entry name" value="HutF"/>
</dbReference>
<dbReference type="EMBL" id="JADJIB010000005">
    <property type="protein sequence ID" value="MBK7274314.1"/>
    <property type="molecule type" value="Genomic_DNA"/>
</dbReference>
<accession>A0A935CEX4</accession>
<dbReference type="Gene3D" id="3.20.20.140">
    <property type="entry name" value="Metal-dependent hydrolases"/>
    <property type="match status" value="1"/>
</dbReference>
<organism evidence="3 6">
    <name type="scientific">Candidatus Phosphoribacter hodrii</name>
    <dbReference type="NCBI Taxonomy" id="2953743"/>
    <lineage>
        <taxon>Bacteria</taxon>
        <taxon>Bacillati</taxon>
        <taxon>Actinomycetota</taxon>
        <taxon>Actinomycetes</taxon>
        <taxon>Micrococcales</taxon>
        <taxon>Dermatophilaceae</taxon>
        <taxon>Candidatus Phosphoribacter</taxon>
    </lineage>
</organism>
<name>A0A935CEX4_9MICO</name>